<dbReference type="EMBL" id="CP022313">
    <property type="protein sequence ID" value="AXJ05997.1"/>
    <property type="molecule type" value="Genomic_DNA"/>
</dbReference>
<accession>A0A345UZU5</accession>
<proteinExistence type="predicted"/>
<gene>
    <name evidence="1" type="ORF">CFN16_18270</name>
</gene>
<protein>
    <recommendedName>
        <fullName evidence="3">Lipoprotein</fullName>
    </recommendedName>
</protein>
<evidence type="ECO:0008006" key="3">
    <source>
        <dbReference type="Google" id="ProtNLM"/>
    </source>
</evidence>
<dbReference type="PROSITE" id="PS51257">
    <property type="entry name" value="PROKAR_LIPOPROTEIN"/>
    <property type="match status" value="1"/>
</dbReference>
<sequence length="239" mass="26229">MKGKTIATFLACLLLAGCSDPKQTKLPADISKWSEDKGLMEAVGKLDENDRKLFGGYAARQVVASTFGGSKVVADLTLGDALKTQQAWIEAKAAEAEKQKALAEQVKQQQLVALKEMNGTLTASLLKLKLNPADYKNKQYSEYFSIEIALHNNTTEALSGVKGTVVLSDMFGDPIKRIGLTNDIQIDPGQTYIYSGTMDYNQFQAADKKLAASDTEKMKFEWVPDTYIFTNGKKQTIPN</sequence>
<reference evidence="1 2" key="1">
    <citation type="submission" date="2017-07" db="EMBL/GenBank/DDBJ databases">
        <title>Genome sequence of Pseudomonas NEP1.</title>
        <authorList>
            <person name="Nascimento F.X."/>
        </authorList>
    </citation>
    <scope>NUCLEOTIDE SEQUENCE [LARGE SCALE GENOMIC DNA]</scope>
    <source>
        <strain evidence="1 2">NEP1</strain>
    </source>
</reference>
<evidence type="ECO:0000313" key="1">
    <source>
        <dbReference type="EMBL" id="AXJ05997.1"/>
    </source>
</evidence>
<evidence type="ECO:0000313" key="2">
    <source>
        <dbReference type="Proteomes" id="UP000254535"/>
    </source>
</evidence>
<dbReference type="AlphaFoldDB" id="A0A345UZU5"/>
<organism evidence="1 2">
    <name type="scientific">Pseudomonas fluorescens</name>
    <dbReference type="NCBI Taxonomy" id="294"/>
    <lineage>
        <taxon>Bacteria</taxon>
        <taxon>Pseudomonadati</taxon>
        <taxon>Pseudomonadota</taxon>
        <taxon>Gammaproteobacteria</taxon>
        <taxon>Pseudomonadales</taxon>
        <taxon>Pseudomonadaceae</taxon>
        <taxon>Pseudomonas</taxon>
    </lineage>
</organism>
<name>A0A345UZU5_PSEFL</name>
<dbReference type="RefSeq" id="WP_115078619.1">
    <property type="nucleotide sequence ID" value="NZ_CP022313.1"/>
</dbReference>
<dbReference type="Proteomes" id="UP000254535">
    <property type="component" value="Chromosome"/>
</dbReference>